<comment type="subcellular location">
    <subcellularLocation>
        <location evidence="1">Nucleus</location>
    </subcellularLocation>
</comment>
<evidence type="ECO:0000256" key="6">
    <source>
        <dbReference type="ARBA" id="ARBA00023242"/>
    </source>
</evidence>
<keyword evidence="2" id="KW-0479">Metal-binding</keyword>
<protein>
    <recommendedName>
        <fullName evidence="8">C2H2-type domain-containing protein</fullName>
    </recommendedName>
</protein>
<evidence type="ECO:0000313" key="10">
    <source>
        <dbReference type="Proteomes" id="UP000028045"/>
    </source>
</evidence>
<dbReference type="GO" id="GO:0006351">
    <property type="term" value="P:DNA-templated transcription"/>
    <property type="evidence" value="ECO:0007669"/>
    <property type="project" value="InterPro"/>
</dbReference>
<keyword evidence="6" id="KW-0539">Nucleus</keyword>
<proteinExistence type="predicted"/>
<gene>
    <name evidence="9" type="ORF">S7711_03377</name>
</gene>
<evidence type="ECO:0000313" key="9">
    <source>
        <dbReference type="EMBL" id="KEY70143.1"/>
    </source>
</evidence>
<evidence type="ECO:0000256" key="7">
    <source>
        <dbReference type="PROSITE-ProRule" id="PRU00042"/>
    </source>
</evidence>
<keyword evidence="3" id="KW-0677">Repeat</keyword>
<name>A0A084AXW4_STACB</name>
<feature type="domain" description="C2H2-type" evidence="8">
    <location>
        <begin position="39"/>
        <end position="66"/>
    </location>
</feature>
<dbReference type="OrthoDB" id="654211at2759"/>
<keyword evidence="5" id="KW-0862">Zinc</keyword>
<dbReference type="InterPro" id="IPR013087">
    <property type="entry name" value="Znf_C2H2_type"/>
</dbReference>
<dbReference type="SMART" id="SM00355">
    <property type="entry name" value="ZnF_C2H2"/>
    <property type="match status" value="2"/>
</dbReference>
<dbReference type="CDD" id="cd12148">
    <property type="entry name" value="fungal_TF_MHR"/>
    <property type="match status" value="1"/>
</dbReference>
<dbReference type="HOGENOM" id="CLU_007784_3_0_1"/>
<evidence type="ECO:0000259" key="8">
    <source>
        <dbReference type="PROSITE" id="PS50157"/>
    </source>
</evidence>
<reference evidence="9 10" key="1">
    <citation type="journal article" date="2014" name="BMC Genomics">
        <title>Comparative genome sequencing reveals chemotype-specific gene clusters in the toxigenic black mold Stachybotrys.</title>
        <authorList>
            <person name="Semeiks J."/>
            <person name="Borek D."/>
            <person name="Otwinowski Z."/>
            <person name="Grishin N.V."/>
        </authorList>
    </citation>
    <scope>NUCLEOTIDE SEQUENCE [LARGE SCALE GENOMIC DNA]</scope>
    <source>
        <strain evidence="10">CBS 109288 / IBT 7711</strain>
    </source>
</reference>
<dbReference type="GO" id="GO:0000785">
    <property type="term" value="C:chromatin"/>
    <property type="evidence" value="ECO:0007669"/>
    <property type="project" value="TreeGrafter"/>
</dbReference>
<dbReference type="EMBL" id="KL648458">
    <property type="protein sequence ID" value="KEY70143.1"/>
    <property type="molecule type" value="Genomic_DNA"/>
</dbReference>
<dbReference type="GO" id="GO:0008270">
    <property type="term" value="F:zinc ion binding"/>
    <property type="evidence" value="ECO:0007669"/>
    <property type="project" value="UniProtKB-KW"/>
</dbReference>
<dbReference type="InterPro" id="IPR036236">
    <property type="entry name" value="Znf_C2H2_sf"/>
</dbReference>
<dbReference type="Gene3D" id="3.30.160.60">
    <property type="entry name" value="Classic Zinc Finger"/>
    <property type="match status" value="2"/>
</dbReference>
<feature type="domain" description="C2H2-type" evidence="8">
    <location>
        <begin position="11"/>
        <end position="38"/>
    </location>
</feature>
<dbReference type="SUPFAM" id="SSF57667">
    <property type="entry name" value="beta-beta-alpha zinc fingers"/>
    <property type="match status" value="1"/>
</dbReference>
<dbReference type="PANTHER" id="PTHR40626:SF10">
    <property type="entry name" value="C2H2-TYPE DOMAIN-CONTAINING PROTEIN"/>
    <property type="match status" value="1"/>
</dbReference>
<dbReference type="AlphaFoldDB" id="A0A084AXW4"/>
<dbReference type="Pfam" id="PF04082">
    <property type="entry name" value="Fungal_trans"/>
    <property type="match status" value="1"/>
</dbReference>
<dbReference type="GO" id="GO:0000978">
    <property type="term" value="F:RNA polymerase II cis-regulatory region sequence-specific DNA binding"/>
    <property type="evidence" value="ECO:0007669"/>
    <property type="project" value="InterPro"/>
</dbReference>
<dbReference type="Pfam" id="PF00096">
    <property type="entry name" value="zf-C2H2"/>
    <property type="match status" value="1"/>
</dbReference>
<keyword evidence="4 7" id="KW-0863">Zinc-finger</keyword>
<evidence type="ECO:0000256" key="1">
    <source>
        <dbReference type="ARBA" id="ARBA00004123"/>
    </source>
</evidence>
<dbReference type="Proteomes" id="UP000028045">
    <property type="component" value="Unassembled WGS sequence"/>
</dbReference>
<keyword evidence="10" id="KW-1185">Reference proteome</keyword>
<dbReference type="GO" id="GO:0000981">
    <property type="term" value="F:DNA-binding transcription factor activity, RNA polymerase II-specific"/>
    <property type="evidence" value="ECO:0007669"/>
    <property type="project" value="InterPro"/>
</dbReference>
<evidence type="ECO:0000256" key="5">
    <source>
        <dbReference type="ARBA" id="ARBA00022833"/>
    </source>
</evidence>
<organism evidence="9 10">
    <name type="scientific">Stachybotrys chartarum (strain CBS 109288 / IBT 7711)</name>
    <name type="common">Toxic black mold</name>
    <name type="synonym">Stilbospora chartarum</name>
    <dbReference type="NCBI Taxonomy" id="1280523"/>
    <lineage>
        <taxon>Eukaryota</taxon>
        <taxon>Fungi</taxon>
        <taxon>Dikarya</taxon>
        <taxon>Ascomycota</taxon>
        <taxon>Pezizomycotina</taxon>
        <taxon>Sordariomycetes</taxon>
        <taxon>Hypocreomycetidae</taxon>
        <taxon>Hypocreales</taxon>
        <taxon>Stachybotryaceae</taxon>
        <taxon>Stachybotrys</taxon>
    </lineage>
</organism>
<accession>A0A084AXW4</accession>
<dbReference type="InterPro" id="IPR007219">
    <property type="entry name" value="XnlR_reg_dom"/>
</dbReference>
<evidence type="ECO:0000256" key="2">
    <source>
        <dbReference type="ARBA" id="ARBA00022723"/>
    </source>
</evidence>
<dbReference type="PROSITE" id="PS00028">
    <property type="entry name" value="ZINC_FINGER_C2H2_1"/>
    <property type="match status" value="1"/>
</dbReference>
<dbReference type="GO" id="GO:0005634">
    <property type="term" value="C:nucleus"/>
    <property type="evidence" value="ECO:0007669"/>
    <property type="project" value="UniProtKB-SubCell"/>
</dbReference>
<dbReference type="InterPro" id="IPR051059">
    <property type="entry name" value="VerF-like"/>
</dbReference>
<dbReference type="PROSITE" id="PS50157">
    <property type="entry name" value="ZINC_FINGER_C2H2_2"/>
    <property type="match status" value="2"/>
</dbReference>
<evidence type="ECO:0000256" key="4">
    <source>
        <dbReference type="ARBA" id="ARBA00022771"/>
    </source>
</evidence>
<dbReference type="PANTHER" id="PTHR40626">
    <property type="entry name" value="MIP31509P"/>
    <property type="match status" value="1"/>
</dbReference>
<dbReference type="FunFam" id="3.30.160.60:FF:002343">
    <property type="entry name" value="Zinc finger protein 33A"/>
    <property type="match status" value="1"/>
</dbReference>
<evidence type="ECO:0000256" key="3">
    <source>
        <dbReference type="ARBA" id="ARBA00022737"/>
    </source>
</evidence>
<sequence length="595" mass="66655">MPRGRPKAVLEPCRFCSKRFKRAEHLLRHERTHTHEKPFICPCGKGFTRQDLLARHAKLSHPNSTDAPSLDVALQTTPPTVIPEEAIADDDDDALWDLDFTSLLPSFDLNNTFMPPPTPSSGPNSFFSFSSRMPILAEAGSTAESDSNTSVHVASGVPWFITESSYDHFVSKAAAYAYLFPRGCCLPTRNALARNLESYFGCVKESLPFIHPATFSIDDEDPALSLAIAALGSLYRWESAESKGLYFMAKAMLGETTRQNANRVALEILGGEAQPTLTETNELRTIQTLIILTIYASWTDERLRADALSMGSQLALLARQACISQPDEMPAEVDWASWLAIEKRRRTLLAAYAVLNLHTIAFNTPPLLLNSEIGLFLPGYADHWNAKSEAQWRQLPRLAEYQFRTRLQYFARSEAPAEEACLSAFSNYILIHAILQQIIFEPQATGQFQRKDLKMFEMMLANWQASWEVTHESTLDPLSPKGPLGLNATALLRIAYIRLYTDIESSRFIHSNRSLLLQRNVAKYRLPNIDKVALHAAHALKFTLRAGVRAAAKRLAGSYVDHGKDNGIACPAKQRKKTIGHHRWYHQGDESSGYH</sequence>